<dbReference type="Proteomes" id="UP001595681">
    <property type="component" value="Unassembled WGS sequence"/>
</dbReference>
<sequence>MDLYDPRAGDLRRGDYVVREDGCHDHPLVGGVLFVRSKVRFIDSDRDWAEWWNLSEGYPSTLGPKLGAPFFLRRALPNEVEQPMSAEVIERGEIVGVRAGDKVVRQMINGDQMRQYLGEVVHVRARLRYLNVAYPHKRRPTRGLLALA</sequence>
<protein>
    <submittedName>
        <fullName evidence="1">Uncharacterized protein</fullName>
    </submittedName>
</protein>
<comment type="caution">
    <text evidence="1">The sequence shown here is derived from an EMBL/GenBank/DDBJ whole genome shotgun (WGS) entry which is preliminary data.</text>
</comment>
<organism evidence="1 2">
    <name type="scientific">Sphingobium rhizovicinum</name>
    <dbReference type="NCBI Taxonomy" id="432308"/>
    <lineage>
        <taxon>Bacteria</taxon>
        <taxon>Pseudomonadati</taxon>
        <taxon>Pseudomonadota</taxon>
        <taxon>Alphaproteobacteria</taxon>
        <taxon>Sphingomonadales</taxon>
        <taxon>Sphingomonadaceae</taxon>
        <taxon>Sphingobium</taxon>
    </lineage>
</organism>
<evidence type="ECO:0000313" key="1">
    <source>
        <dbReference type="EMBL" id="MFC3442170.1"/>
    </source>
</evidence>
<evidence type="ECO:0000313" key="2">
    <source>
        <dbReference type="Proteomes" id="UP001595681"/>
    </source>
</evidence>
<name>A0ABV7NFT4_9SPHN</name>
<reference evidence="2" key="1">
    <citation type="journal article" date="2019" name="Int. J. Syst. Evol. Microbiol.">
        <title>The Global Catalogue of Microorganisms (GCM) 10K type strain sequencing project: providing services to taxonomists for standard genome sequencing and annotation.</title>
        <authorList>
            <consortium name="The Broad Institute Genomics Platform"/>
            <consortium name="The Broad Institute Genome Sequencing Center for Infectious Disease"/>
            <person name="Wu L."/>
            <person name="Ma J."/>
        </authorList>
    </citation>
    <scope>NUCLEOTIDE SEQUENCE [LARGE SCALE GENOMIC DNA]</scope>
    <source>
        <strain evidence="2">CCM 7491</strain>
    </source>
</reference>
<dbReference type="RefSeq" id="WP_380796209.1">
    <property type="nucleotide sequence ID" value="NZ_JBHRVU010000004.1"/>
</dbReference>
<gene>
    <name evidence="1" type="ORF">ACFOKF_13415</name>
</gene>
<accession>A0ABV7NFT4</accession>
<dbReference type="EMBL" id="JBHRVU010000004">
    <property type="protein sequence ID" value="MFC3442170.1"/>
    <property type="molecule type" value="Genomic_DNA"/>
</dbReference>
<keyword evidence="2" id="KW-1185">Reference proteome</keyword>
<proteinExistence type="predicted"/>